<reference evidence="8" key="1">
    <citation type="submission" date="2023-11" db="UniProtKB">
        <authorList>
            <consortium name="WormBaseParasite"/>
        </authorList>
    </citation>
    <scope>IDENTIFICATION</scope>
</reference>
<dbReference type="GO" id="GO:0008270">
    <property type="term" value="F:zinc ion binding"/>
    <property type="evidence" value="ECO:0007669"/>
    <property type="project" value="UniProtKB-KW"/>
</dbReference>
<protein>
    <recommendedName>
        <fullName evidence="6">C2H2-type domain-containing protein</fullName>
    </recommendedName>
</protein>
<dbReference type="InterPro" id="IPR036236">
    <property type="entry name" value="Znf_C2H2_sf"/>
</dbReference>
<dbReference type="GO" id="GO:0005634">
    <property type="term" value="C:nucleus"/>
    <property type="evidence" value="ECO:0007669"/>
    <property type="project" value="TreeGrafter"/>
</dbReference>
<evidence type="ECO:0000256" key="2">
    <source>
        <dbReference type="ARBA" id="ARBA00022737"/>
    </source>
</evidence>
<keyword evidence="1" id="KW-0479">Metal-binding</keyword>
<dbReference type="AlphaFoldDB" id="A0AA85C542"/>
<evidence type="ECO:0000313" key="7">
    <source>
        <dbReference type="Proteomes" id="UP000050791"/>
    </source>
</evidence>
<dbReference type="SMART" id="SM00355">
    <property type="entry name" value="ZnF_C2H2"/>
    <property type="match status" value="2"/>
</dbReference>
<dbReference type="GO" id="GO:0000981">
    <property type="term" value="F:DNA-binding transcription factor activity, RNA polymerase II-specific"/>
    <property type="evidence" value="ECO:0007669"/>
    <property type="project" value="TreeGrafter"/>
</dbReference>
<dbReference type="PROSITE" id="PS50157">
    <property type="entry name" value="ZINC_FINGER_C2H2_2"/>
    <property type="match status" value="2"/>
</dbReference>
<keyword evidence="2" id="KW-0677">Repeat</keyword>
<dbReference type="GO" id="GO:0000977">
    <property type="term" value="F:RNA polymerase II transcription regulatory region sequence-specific DNA binding"/>
    <property type="evidence" value="ECO:0007669"/>
    <property type="project" value="TreeGrafter"/>
</dbReference>
<accession>A0AA85C542</accession>
<feature type="domain" description="C2H2-type" evidence="6">
    <location>
        <begin position="60"/>
        <end position="88"/>
    </location>
</feature>
<evidence type="ECO:0000259" key="6">
    <source>
        <dbReference type="PROSITE" id="PS50157"/>
    </source>
</evidence>
<proteinExistence type="predicted"/>
<evidence type="ECO:0000256" key="5">
    <source>
        <dbReference type="PROSITE-ProRule" id="PRU00042"/>
    </source>
</evidence>
<dbReference type="Proteomes" id="UP000050791">
    <property type="component" value="Unassembled WGS sequence"/>
</dbReference>
<dbReference type="SUPFAM" id="SSF57667">
    <property type="entry name" value="beta-beta-alpha zinc fingers"/>
    <property type="match status" value="1"/>
</dbReference>
<organism evidence="7 8">
    <name type="scientific">Schistosoma mattheei</name>
    <dbReference type="NCBI Taxonomy" id="31246"/>
    <lineage>
        <taxon>Eukaryota</taxon>
        <taxon>Metazoa</taxon>
        <taxon>Spiralia</taxon>
        <taxon>Lophotrochozoa</taxon>
        <taxon>Platyhelminthes</taxon>
        <taxon>Trematoda</taxon>
        <taxon>Digenea</taxon>
        <taxon>Strigeidida</taxon>
        <taxon>Schistosomatoidea</taxon>
        <taxon>Schistosomatidae</taxon>
        <taxon>Schistosoma</taxon>
    </lineage>
</organism>
<dbReference type="WBParaSite" id="SMTH1_96700.1">
    <property type="protein sequence ID" value="SMTH1_96700.1"/>
    <property type="gene ID" value="SMTH1_96700"/>
</dbReference>
<feature type="domain" description="C2H2-type" evidence="6">
    <location>
        <begin position="32"/>
        <end position="60"/>
    </location>
</feature>
<dbReference type="PANTHER" id="PTHR24379:SF127">
    <property type="entry name" value="BLOODY FINGERS-RELATED"/>
    <property type="match status" value="1"/>
</dbReference>
<dbReference type="InterPro" id="IPR013087">
    <property type="entry name" value="Znf_C2H2_type"/>
</dbReference>
<name>A0AA85C542_9TREM</name>
<dbReference type="PROSITE" id="PS00028">
    <property type="entry name" value="ZINC_FINGER_C2H2_1"/>
    <property type="match status" value="2"/>
</dbReference>
<dbReference type="Gene3D" id="3.30.160.60">
    <property type="entry name" value="Classic Zinc Finger"/>
    <property type="match status" value="1"/>
</dbReference>
<keyword evidence="4" id="KW-0862">Zinc</keyword>
<dbReference type="Pfam" id="PF13894">
    <property type="entry name" value="zf-C2H2_4"/>
    <property type="match status" value="1"/>
</dbReference>
<keyword evidence="3 5" id="KW-0863">Zinc-finger</keyword>
<evidence type="ECO:0000313" key="8">
    <source>
        <dbReference type="WBParaSite" id="SMTH1_96700.1"/>
    </source>
</evidence>
<evidence type="ECO:0000256" key="4">
    <source>
        <dbReference type="ARBA" id="ARBA00022833"/>
    </source>
</evidence>
<dbReference type="PANTHER" id="PTHR24379">
    <property type="entry name" value="KRAB AND ZINC FINGER DOMAIN-CONTAINING"/>
    <property type="match status" value="1"/>
</dbReference>
<sequence length="111" mass="12556">MGLDGVICKSSDEFISSDLNIGLGNYIKGMKYSCIQCDRKFSTSFRLVEHKKVIHEGIKYSCDQCSKTFSSKCMVNNHVKAIHKGIKLTCKQCDRKFNCKSNSKRICKVCS</sequence>
<evidence type="ECO:0000256" key="1">
    <source>
        <dbReference type="ARBA" id="ARBA00022723"/>
    </source>
</evidence>
<evidence type="ECO:0000256" key="3">
    <source>
        <dbReference type="ARBA" id="ARBA00022771"/>
    </source>
</evidence>